<dbReference type="Pfam" id="PF10282">
    <property type="entry name" value="Lactonase"/>
    <property type="match status" value="1"/>
</dbReference>
<dbReference type="InterPro" id="IPR011964">
    <property type="entry name" value="YVTN_b-propeller_repeat"/>
</dbReference>
<reference evidence="1 2" key="1">
    <citation type="submission" date="2015-03" db="EMBL/GenBank/DDBJ databases">
        <authorList>
            <person name="Urmite Genomes"/>
        </authorList>
    </citation>
    <scope>NUCLEOTIDE SEQUENCE [LARGE SCALE GENOMIC DNA]</scope>
    <source>
        <strain evidence="1 2">CSUR P1491</strain>
    </source>
</reference>
<dbReference type="PANTHER" id="PTHR47197">
    <property type="entry name" value="PROTEIN NIRF"/>
    <property type="match status" value="1"/>
</dbReference>
<evidence type="ECO:0000313" key="2">
    <source>
        <dbReference type="Proteomes" id="UP000199251"/>
    </source>
</evidence>
<dbReference type="OrthoDB" id="3874231at2"/>
<dbReference type="InterPro" id="IPR019405">
    <property type="entry name" value="Lactonase_7-beta_prop"/>
</dbReference>
<dbReference type="InterPro" id="IPR015943">
    <property type="entry name" value="WD40/YVTN_repeat-like_dom_sf"/>
</dbReference>
<dbReference type="PANTHER" id="PTHR47197:SF3">
    <property type="entry name" value="DIHYDRO-HEME D1 DEHYDROGENASE"/>
    <property type="match status" value="1"/>
</dbReference>
<evidence type="ECO:0000313" key="1">
    <source>
        <dbReference type="EMBL" id="CQD09200.1"/>
    </source>
</evidence>
<name>A0A0E4CME4_MYCLN</name>
<dbReference type="InterPro" id="IPR011048">
    <property type="entry name" value="Haem_d1_sf"/>
</dbReference>
<dbReference type="EMBL" id="CTEE01000001">
    <property type="protein sequence ID" value="CQD09200.1"/>
    <property type="molecule type" value="Genomic_DNA"/>
</dbReference>
<accession>A0A0E4CME4</accession>
<dbReference type="NCBIfam" id="TIGR02276">
    <property type="entry name" value="beta_rpt_yvtn"/>
    <property type="match status" value="1"/>
</dbReference>
<protein>
    <submittedName>
        <fullName evidence="1">YVTN family beta-propeller repeat protein</fullName>
    </submittedName>
</protein>
<proteinExistence type="predicted"/>
<dbReference type="AlphaFoldDB" id="A0A0E4CME4"/>
<gene>
    <name evidence="1" type="ORF">BN1232_01672</name>
</gene>
<dbReference type="STRING" id="141349.BN1232_01672"/>
<dbReference type="InterPro" id="IPR051200">
    <property type="entry name" value="Host-pathogen_enzymatic-act"/>
</dbReference>
<dbReference type="Gene3D" id="2.130.10.10">
    <property type="entry name" value="YVTN repeat-like/Quinoprotein amine dehydrogenase"/>
    <property type="match status" value="1"/>
</dbReference>
<dbReference type="Proteomes" id="UP000199251">
    <property type="component" value="Unassembled WGS sequence"/>
</dbReference>
<sequence length="100" mass="10328">MGSGSVYTVDYSLKSAVTATIAVGRTPWGVAFSPDGTRAYVTNNESDSVSVSDTATNTVAATVYLVPNVYGVAVSPDGGTVYVANWANNTISMVTVEVLQ</sequence>
<dbReference type="SUPFAM" id="SSF51004">
    <property type="entry name" value="C-terminal (heme d1) domain of cytochrome cd1-nitrite reductase"/>
    <property type="match status" value="1"/>
</dbReference>
<organism evidence="1 2">
    <name type="scientific">Mycobacterium lentiflavum</name>
    <dbReference type="NCBI Taxonomy" id="141349"/>
    <lineage>
        <taxon>Bacteria</taxon>
        <taxon>Bacillati</taxon>
        <taxon>Actinomycetota</taxon>
        <taxon>Actinomycetes</taxon>
        <taxon>Mycobacteriales</taxon>
        <taxon>Mycobacteriaceae</taxon>
        <taxon>Mycobacterium</taxon>
        <taxon>Mycobacterium simiae complex</taxon>
    </lineage>
</organism>